<name>A0ABU9EV66_9STAP</name>
<comment type="caution">
    <text evidence="3">The sequence shown here is derived from an EMBL/GenBank/DDBJ whole genome shotgun (WGS) entry which is preliminary data.</text>
</comment>
<feature type="transmembrane region" description="Helical" evidence="1">
    <location>
        <begin position="12"/>
        <end position="32"/>
    </location>
</feature>
<feature type="domain" description="DUF4064" evidence="2">
    <location>
        <begin position="3"/>
        <end position="104"/>
    </location>
</feature>
<sequence>MIKRTAEHILTWIGVGLSAIGLLLIGLVLPFMSADSFIQGMQEGDGNITYEDATMTASLFQNVGIFVLILGLITLVIAIIGGVFINKNAKTAGILILIAGVISLLGNWVVAILWIIAGILLLVKKPQRDTLTEDGYYNYDKANEVAKDRNDEDPYKY</sequence>
<dbReference type="Proteomes" id="UP001380601">
    <property type="component" value="Unassembled WGS sequence"/>
</dbReference>
<gene>
    <name evidence="3" type="ORF">AADA34_01250</name>
</gene>
<evidence type="ECO:0000313" key="4">
    <source>
        <dbReference type="Proteomes" id="UP001380601"/>
    </source>
</evidence>
<evidence type="ECO:0000256" key="1">
    <source>
        <dbReference type="SAM" id="Phobius"/>
    </source>
</evidence>
<keyword evidence="1" id="KW-0812">Transmembrane</keyword>
<organism evidence="3 4">
    <name type="scientific">Staphylococcus debuckii</name>
    <dbReference type="NCBI Taxonomy" id="2044912"/>
    <lineage>
        <taxon>Bacteria</taxon>
        <taxon>Bacillati</taxon>
        <taxon>Bacillota</taxon>
        <taxon>Bacilli</taxon>
        <taxon>Bacillales</taxon>
        <taxon>Staphylococcaceae</taxon>
        <taxon>Staphylococcus</taxon>
    </lineage>
</organism>
<protein>
    <submittedName>
        <fullName evidence="3">DUF4064 domain-containing protein</fullName>
    </submittedName>
</protein>
<feature type="transmembrane region" description="Helical" evidence="1">
    <location>
        <begin position="92"/>
        <end position="123"/>
    </location>
</feature>
<dbReference type="RefSeq" id="WP_341611032.1">
    <property type="nucleotide sequence ID" value="NZ_JBBWSC010000001.1"/>
</dbReference>
<dbReference type="InterPro" id="IPR025273">
    <property type="entry name" value="DUF4064"/>
</dbReference>
<dbReference type="Pfam" id="PF13273">
    <property type="entry name" value="DUF4064"/>
    <property type="match status" value="1"/>
</dbReference>
<proteinExistence type="predicted"/>
<feature type="transmembrane region" description="Helical" evidence="1">
    <location>
        <begin position="63"/>
        <end position="85"/>
    </location>
</feature>
<dbReference type="EMBL" id="JBBWSC010000001">
    <property type="protein sequence ID" value="MEL0537350.1"/>
    <property type="molecule type" value="Genomic_DNA"/>
</dbReference>
<keyword evidence="1" id="KW-1133">Transmembrane helix</keyword>
<keyword evidence="4" id="KW-1185">Reference proteome</keyword>
<evidence type="ECO:0000313" key="3">
    <source>
        <dbReference type="EMBL" id="MEL0537350.1"/>
    </source>
</evidence>
<keyword evidence="1" id="KW-0472">Membrane</keyword>
<reference evidence="3 4" key="1">
    <citation type="submission" date="2024-04" db="EMBL/GenBank/DDBJ databases">
        <title>Staphylococcus debuckii a clinical isolate.</title>
        <authorList>
            <person name="Magnan C."/>
            <person name="Plumet L."/>
            <person name="Morsli M."/>
            <person name="Molle V."/>
            <person name="Lavigne J.-P."/>
        </authorList>
    </citation>
    <scope>NUCLEOTIDE SEQUENCE [LARGE SCALE GENOMIC DNA]</scope>
    <source>
        <strain evidence="3 4">NSD001</strain>
    </source>
</reference>
<evidence type="ECO:0000259" key="2">
    <source>
        <dbReference type="Pfam" id="PF13273"/>
    </source>
</evidence>
<accession>A0ABU9EV66</accession>